<dbReference type="Pfam" id="PF14679">
    <property type="entry name" value="FANCI_HD1"/>
    <property type="match status" value="1"/>
</dbReference>
<dbReference type="WBParaSite" id="SBAD_0000329701-mRNA-1">
    <property type="protein sequence ID" value="SBAD_0000329701-mRNA-1"/>
    <property type="gene ID" value="SBAD_0000329701"/>
</dbReference>
<dbReference type="PANTHER" id="PTHR21818">
    <property type="entry name" value="BC025462 PROTEIN"/>
    <property type="match status" value="1"/>
</dbReference>
<dbReference type="PANTHER" id="PTHR21818:SF0">
    <property type="entry name" value="FANCONI ANEMIA GROUP I PROTEIN"/>
    <property type="match status" value="1"/>
</dbReference>
<reference evidence="4 5" key="2">
    <citation type="submission" date="2018-11" db="EMBL/GenBank/DDBJ databases">
        <authorList>
            <consortium name="Pathogen Informatics"/>
        </authorList>
    </citation>
    <scope>NUCLEOTIDE SEQUENCE [LARGE SCALE GENOMIC DNA]</scope>
</reference>
<reference evidence="6" key="1">
    <citation type="submission" date="2016-06" db="UniProtKB">
        <authorList>
            <consortium name="WormBaseParasite"/>
        </authorList>
    </citation>
    <scope>IDENTIFICATION</scope>
</reference>
<evidence type="ECO:0000259" key="2">
    <source>
        <dbReference type="Pfam" id="PF14679"/>
    </source>
</evidence>
<dbReference type="Proteomes" id="UP000270296">
    <property type="component" value="Unassembled WGS sequence"/>
</dbReference>
<keyword evidence="5" id="KW-1185">Reference proteome</keyword>
<dbReference type="EMBL" id="UZAM01007596">
    <property type="protein sequence ID" value="VDP00204.1"/>
    <property type="molecule type" value="Genomic_DNA"/>
</dbReference>
<evidence type="ECO:0000259" key="1">
    <source>
        <dbReference type="Pfam" id="PF14675"/>
    </source>
</evidence>
<sequence length="602" mass="67943">MLWKVREILDYASKNIPEKIAKIAKALLAGLHGNPLSNYGKIKDVLVSLINFLKDSDVSGDASNEVLSVIVAEAPSSVQNFHSVMNDFHRNLKWFDAFPTLMQILSGGNSLSKDDDFDNDSSAAKSRIVEEICEAKWSSLARVKVLSILREISLTNVQLKMVSARAIRELKLVTMEDLPPYVYQLLLFSSLVENQSVIKNLLFYLSKLAEKLVPSIDNSAESDSGLKEALGTVILHFMYVARQNQEFGQYLITAFKEDSYYEIGFFKLALVLAISRTMRFHDQAVLAVKNSFLQCLKVAVRRSSSPWLQQTLPAPCDVEHKVKTFVQQGTFGWEHVTESLCEIGFAILEGTTNNSNKSTKFIKDTFNWTNVFQQRCRHVAKLIIIQCFKSRTKIIEAMSLVTVLPSDIMIPFLEALFVIVELCTPIRDALFSVLKNGIFSKEPNSRKVAVNGFVLFLDRFRIIDSIMSSQSSQFSQTFPTFSSSQGFCTLVSRNHIFVEPIVDVLLPHFERYLEMSNGLPERLNLESCVATSKEHMSLLEPLGVLIHCLTMCLKLSADFSIFENCTTATDAPISKVKHYLDLLCEKLKEAELEDFNLVRNLF</sequence>
<dbReference type="GO" id="GO:0070182">
    <property type="term" value="F:DNA polymerase binding"/>
    <property type="evidence" value="ECO:0007669"/>
    <property type="project" value="TreeGrafter"/>
</dbReference>
<gene>
    <name evidence="4" type="ORF">SBAD_LOCUS3151</name>
</gene>
<feature type="domain" description="FANCI helical" evidence="3">
    <location>
        <begin position="485"/>
        <end position="598"/>
    </location>
</feature>
<dbReference type="Pfam" id="PF14675">
    <property type="entry name" value="FANCI_S1"/>
    <property type="match status" value="1"/>
</dbReference>
<name>A0A183IHQ6_9BILA</name>
<dbReference type="GO" id="GO:0006281">
    <property type="term" value="P:DNA repair"/>
    <property type="evidence" value="ECO:0007669"/>
    <property type="project" value="InterPro"/>
</dbReference>
<dbReference type="InterPro" id="IPR026171">
    <property type="entry name" value="FANCI"/>
</dbReference>
<feature type="domain" description="FANCI helical" evidence="2">
    <location>
        <begin position="247"/>
        <end position="327"/>
    </location>
</feature>
<evidence type="ECO:0000313" key="6">
    <source>
        <dbReference type="WBParaSite" id="SBAD_0000329701-mRNA-1"/>
    </source>
</evidence>
<dbReference type="InterPro" id="IPR029312">
    <property type="entry name" value="FANCI_HD2"/>
</dbReference>
<protein>
    <submittedName>
        <fullName evidence="6">Fanconi anemia group I protein</fullName>
    </submittedName>
</protein>
<evidence type="ECO:0000313" key="4">
    <source>
        <dbReference type="EMBL" id="VDP00204.1"/>
    </source>
</evidence>
<dbReference type="Pfam" id="PF14680">
    <property type="entry name" value="FANCI_HD2"/>
    <property type="match status" value="1"/>
</dbReference>
<feature type="domain" description="FANCI solenoid 1" evidence="1">
    <location>
        <begin position="43"/>
        <end position="241"/>
    </location>
</feature>
<evidence type="ECO:0000313" key="5">
    <source>
        <dbReference type="Proteomes" id="UP000270296"/>
    </source>
</evidence>
<proteinExistence type="predicted"/>
<dbReference type="InterPro" id="IPR029308">
    <property type="entry name" value="FANCI_S1"/>
</dbReference>
<dbReference type="OrthoDB" id="195089at2759"/>
<dbReference type="AlphaFoldDB" id="A0A183IHQ6"/>
<evidence type="ECO:0000259" key="3">
    <source>
        <dbReference type="Pfam" id="PF14680"/>
    </source>
</evidence>
<accession>A0A183IHQ6</accession>
<organism evidence="6">
    <name type="scientific">Soboliphyme baturini</name>
    <dbReference type="NCBI Taxonomy" id="241478"/>
    <lineage>
        <taxon>Eukaryota</taxon>
        <taxon>Metazoa</taxon>
        <taxon>Ecdysozoa</taxon>
        <taxon>Nematoda</taxon>
        <taxon>Enoplea</taxon>
        <taxon>Dorylaimia</taxon>
        <taxon>Dioctophymatida</taxon>
        <taxon>Dioctophymatoidea</taxon>
        <taxon>Soboliphymatidae</taxon>
        <taxon>Soboliphyme</taxon>
    </lineage>
</organism>
<dbReference type="InterPro" id="IPR029310">
    <property type="entry name" value="FANCI_HD1"/>
</dbReference>